<evidence type="ECO:0000313" key="2">
    <source>
        <dbReference type="Proteomes" id="UP000499080"/>
    </source>
</evidence>
<comment type="caution">
    <text evidence="1">The sequence shown here is derived from an EMBL/GenBank/DDBJ whole genome shotgun (WGS) entry which is preliminary data.</text>
</comment>
<dbReference type="AlphaFoldDB" id="A0A4Y2LYU5"/>
<reference evidence="1 2" key="1">
    <citation type="journal article" date="2019" name="Sci. Rep.">
        <title>Orb-weaving spider Araneus ventricosus genome elucidates the spidroin gene catalogue.</title>
        <authorList>
            <person name="Kono N."/>
            <person name="Nakamura H."/>
            <person name="Ohtoshi R."/>
            <person name="Moran D.A.P."/>
            <person name="Shinohara A."/>
            <person name="Yoshida Y."/>
            <person name="Fujiwara M."/>
            <person name="Mori M."/>
            <person name="Tomita M."/>
            <person name="Arakawa K."/>
        </authorList>
    </citation>
    <scope>NUCLEOTIDE SEQUENCE [LARGE SCALE GENOMIC DNA]</scope>
</reference>
<protein>
    <submittedName>
        <fullName evidence="1">Uncharacterized protein</fullName>
    </submittedName>
</protein>
<keyword evidence="2" id="KW-1185">Reference proteome</keyword>
<accession>A0A4Y2LYU5</accession>
<proteinExistence type="predicted"/>
<name>A0A4Y2LYU5_ARAVE</name>
<sequence length="104" mass="11732">MLQCRFSQKIADTYYLKVNQSDSEVTTQSSLYKERSASDDVVIKKVNVKMGESKDLSDFEQRMIVCARIAGTSIPETMTLLGISLPTVSRGVLRVAVEKKHFKR</sequence>
<dbReference type="EMBL" id="BGPR01006479">
    <property type="protein sequence ID" value="GBN19330.1"/>
    <property type="molecule type" value="Genomic_DNA"/>
</dbReference>
<organism evidence="1 2">
    <name type="scientific">Araneus ventricosus</name>
    <name type="common">Orbweaver spider</name>
    <name type="synonym">Epeira ventricosa</name>
    <dbReference type="NCBI Taxonomy" id="182803"/>
    <lineage>
        <taxon>Eukaryota</taxon>
        <taxon>Metazoa</taxon>
        <taxon>Ecdysozoa</taxon>
        <taxon>Arthropoda</taxon>
        <taxon>Chelicerata</taxon>
        <taxon>Arachnida</taxon>
        <taxon>Araneae</taxon>
        <taxon>Araneomorphae</taxon>
        <taxon>Entelegynae</taxon>
        <taxon>Araneoidea</taxon>
        <taxon>Araneidae</taxon>
        <taxon>Araneus</taxon>
    </lineage>
</organism>
<dbReference type="Proteomes" id="UP000499080">
    <property type="component" value="Unassembled WGS sequence"/>
</dbReference>
<gene>
    <name evidence="1" type="ORF">AVEN_59629_1</name>
</gene>
<evidence type="ECO:0000313" key="1">
    <source>
        <dbReference type="EMBL" id="GBN19330.1"/>
    </source>
</evidence>